<dbReference type="InterPro" id="IPR029044">
    <property type="entry name" value="Nucleotide-diphossugar_trans"/>
</dbReference>
<dbReference type="EMBL" id="JABWCS010000219">
    <property type="protein sequence ID" value="NUU63487.1"/>
    <property type="molecule type" value="Genomic_DNA"/>
</dbReference>
<reference evidence="3" key="1">
    <citation type="submission" date="2020-06" db="EMBL/GenBank/DDBJ databases">
        <title>Paenibacillus sp. nov., isolated from soil.</title>
        <authorList>
            <person name="Seo Y.L."/>
        </authorList>
    </citation>
    <scope>NUCLEOTIDE SEQUENCE [LARGE SCALE GENOMIC DNA]</scope>
    <source>
        <strain evidence="3">JW14</strain>
    </source>
</reference>
<keyword evidence="1" id="KW-0812">Transmembrane</keyword>
<accession>A0A850EVF9</accession>
<keyword evidence="1" id="KW-0472">Membrane</keyword>
<evidence type="ECO:0000256" key="1">
    <source>
        <dbReference type="SAM" id="Phobius"/>
    </source>
</evidence>
<feature type="transmembrane region" description="Helical" evidence="1">
    <location>
        <begin position="232"/>
        <end position="251"/>
    </location>
</feature>
<keyword evidence="1" id="KW-1133">Transmembrane helix</keyword>
<keyword evidence="4" id="KW-1185">Reference proteome</keyword>
<proteinExistence type="predicted"/>
<feature type="domain" description="Glycosyltransferase 2-like" evidence="2">
    <location>
        <begin position="17"/>
        <end position="137"/>
    </location>
</feature>
<evidence type="ECO:0000313" key="4">
    <source>
        <dbReference type="Proteomes" id="UP000564806"/>
    </source>
</evidence>
<evidence type="ECO:0000259" key="2">
    <source>
        <dbReference type="Pfam" id="PF00535"/>
    </source>
</evidence>
<dbReference type="Proteomes" id="UP000564806">
    <property type="component" value="Unassembled WGS sequence"/>
</dbReference>
<name>A0A850EVF9_9BACL</name>
<dbReference type="RefSeq" id="WP_175373889.1">
    <property type="nucleotide sequence ID" value="NZ_JABWCS010000219.1"/>
</dbReference>
<protein>
    <submittedName>
        <fullName evidence="3">Glycosyltransferase family 2 protein</fullName>
    </submittedName>
</protein>
<evidence type="ECO:0000313" key="3">
    <source>
        <dbReference type="EMBL" id="NUU63487.1"/>
    </source>
</evidence>
<dbReference type="PANTHER" id="PTHR43630:SF2">
    <property type="entry name" value="GLYCOSYLTRANSFERASE"/>
    <property type="match status" value="1"/>
</dbReference>
<dbReference type="GO" id="GO:0016740">
    <property type="term" value="F:transferase activity"/>
    <property type="evidence" value="ECO:0007669"/>
    <property type="project" value="UniProtKB-KW"/>
</dbReference>
<organism evidence="3 4">
    <name type="scientific">Paenibacillus agri</name>
    <dbReference type="NCBI Taxonomy" id="2744309"/>
    <lineage>
        <taxon>Bacteria</taxon>
        <taxon>Bacillati</taxon>
        <taxon>Bacillota</taxon>
        <taxon>Bacilli</taxon>
        <taxon>Bacillales</taxon>
        <taxon>Paenibacillaceae</taxon>
        <taxon>Paenibacillus</taxon>
    </lineage>
</organism>
<dbReference type="PANTHER" id="PTHR43630">
    <property type="entry name" value="POLY-BETA-1,6-N-ACETYL-D-GLUCOSAMINE SYNTHASE"/>
    <property type="match status" value="1"/>
</dbReference>
<sequence>MDSVTSVLGSPGSYPISAVIIAQDDETRISKAILSCRLFADEVVVIDGGSKDGTVGLAESLNCRVFVNPWPGYAKQREFGVERAVHDWVFLIDTDEVVSDELAADILERKPGLSDPGVAYSLYRIGDFLGRWLDRGERLVRLYNRTQYGIRNSLVHEMPDVSEKDTVRLQGTLWHQGFRSINDHVARFNKYTDLEAQSAHASGKPFRISHLLLRPPARFLQKYFIHGLFRKGMAGFAVSVFWVMYEFMVAFKHYELKSAKKLAKHNELAHNQTLAEVQAQIQAQTQAEKDKKGERSYAVQ</sequence>
<dbReference type="AlphaFoldDB" id="A0A850EVF9"/>
<gene>
    <name evidence="3" type="ORF">HPT30_24305</name>
</gene>
<dbReference type="SUPFAM" id="SSF53448">
    <property type="entry name" value="Nucleotide-diphospho-sugar transferases"/>
    <property type="match status" value="1"/>
</dbReference>
<dbReference type="Gene3D" id="3.90.550.10">
    <property type="entry name" value="Spore Coat Polysaccharide Biosynthesis Protein SpsA, Chain A"/>
    <property type="match status" value="1"/>
</dbReference>
<comment type="caution">
    <text evidence="3">The sequence shown here is derived from an EMBL/GenBank/DDBJ whole genome shotgun (WGS) entry which is preliminary data.</text>
</comment>
<dbReference type="InterPro" id="IPR001173">
    <property type="entry name" value="Glyco_trans_2-like"/>
</dbReference>
<dbReference type="Pfam" id="PF00535">
    <property type="entry name" value="Glycos_transf_2"/>
    <property type="match status" value="1"/>
</dbReference>
<dbReference type="CDD" id="cd02511">
    <property type="entry name" value="Beta4Glucosyltransferase"/>
    <property type="match status" value="1"/>
</dbReference>
<keyword evidence="3" id="KW-0808">Transferase</keyword>